<organism evidence="1">
    <name type="scientific">Rhizophora mucronata</name>
    <name type="common">Asiatic mangrove</name>
    <dbReference type="NCBI Taxonomy" id="61149"/>
    <lineage>
        <taxon>Eukaryota</taxon>
        <taxon>Viridiplantae</taxon>
        <taxon>Streptophyta</taxon>
        <taxon>Embryophyta</taxon>
        <taxon>Tracheophyta</taxon>
        <taxon>Spermatophyta</taxon>
        <taxon>Magnoliopsida</taxon>
        <taxon>eudicotyledons</taxon>
        <taxon>Gunneridae</taxon>
        <taxon>Pentapetalae</taxon>
        <taxon>rosids</taxon>
        <taxon>fabids</taxon>
        <taxon>Malpighiales</taxon>
        <taxon>Rhizophoraceae</taxon>
        <taxon>Rhizophora</taxon>
    </lineage>
</organism>
<proteinExistence type="predicted"/>
<sequence length="30" mass="3573">MKSAEFPLYLTFIDVIYKVNSLFCNLFQID</sequence>
<dbReference type="EMBL" id="GGEC01091894">
    <property type="protein sequence ID" value="MBX72378.1"/>
    <property type="molecule type" value="Transcribed_RNA"/>
</dbReference>
<dbReference type="AlphaFoldDB" id="A0A2P2QZF4"/>
<name>A0A2P2QZF4_RHIMU</name>
<protein>
    <submittedName>
        <fullName evidence="1">Uncharacterized protein</fullName>
    </submittedName>
</protein>
<reference evidence="1" key="1">
    <citation type="submission" date="2018-02" db="EMBL/GenBank/DDBJ databases">
        <title>Rhizophora mucronata_Transcriptome.</title>
        <authorList>
            <person name="Meera S.P."/>
            <person name="Sreeshan A."/>
            <person name="Augustine A."/>
        </authorList>
    </citation>
    <scope>NUCLEOTIDE SEQUENCE</scope>
    <source>
        <tissue evidence="1">Leaf</tissue>
    </source>
</reference>
<accession>A0A2P2QZF4</accession>
<evidence type="ECO:0000313" key="1">
    <source>
        <dbReference type="EMBL" id="MBX72378.1"/>
    </source>
</evidence>